<dbReference type="Proteomes" id="UP001497535">
    <property type="component" value="Unassembled WGS sequence"/>
</dbReference>
<protein>
    <submittedName>
        <fullName evidence="1">Uncharacterized protein</fullName>
    </submittedName>
</protein>
<evidence type="ECO:0000313" key="1">
    <source>
        <dbReference type="EMBL" id="CAK5063428.1"/>
    </source>
</evidence>
<keyword evidence="2" id="KW-1185">Reference proteome</keyword>
<proteinExistence type="predicted"/>
<name>A0ACB0YUC2_MELEN</name>
<sequence length="84" mass="9935">MCTLLSFKKFGSTSLLFLLNFLSWLTLIGRCWSKQWVNSLHSKLSREYGLSGFIFDEVLIFLTYFIFKILQEKLTNCESQFCIF</sequence>
<organism evidence="1 2">
    <name type="scientific">Meloidogyne enterolobii</name>
    <name type="common">Root-knot nematode worm</name>
    <name type="synonym">Meloidogyne mayaguensis</name>
    <dbReference type="NCBI Taxonomy" id="390850"/>
    <lineage>
        <taxon>Eukaryota</taxon>
        <taxon>Metazoa</taxon>
        <taxon>Ecdysozoa</taxon>
        <taxon>Nematoda</taxon>
        <taxon>Chromadorea</taxon>
        <taxon>Rhabditida</taxon>
        <taxon>Tylenchina</taxon>
        <taxon>Tylenchomorpha</taxon>
        <taxon>Tylenchoidea</taxon>
        <taxon>Meloidogynidae</taxon>
        <taxon>Meloidogyninae</taxon>
        <taxon>Meloidogyne</taxon>
    </lineage>
</organism>
<comment type="caution">
    <text evidence="1">The sequence shown here is derived from an EMBL/GenBank/DDBJ whole genome shotgun (WGS) entry which is preliminary data.</text>
</comment>
<gene>
    <name evidence="1" type="ORF">MENTE1834_LOCUS16775</name>
</gene>
<accession>A0ACB0YUC2</accession>
<evidence type="ECO:0000313" key="2">
    <source>
        <dbReference type="Proteomes" id="UP001497535"/>
    </source>
</evidence>
<dbReference type="EMBL" id="CAVMJV010000018">
    <property type="protein sequence ID" value="CAK5063428.1"/>
    <property type="molecule type" value="Genomic_DNA"/>
</dbReference>
<reference evidence="1" key="1">
    <citation type="submission" date="2023-11" db="EMBL/GenBank/DDBJ databases">
        <authorList>
            <person name="Poullet M."/>
        </authorList>
    </citation>
    <scope>NUCLEOTIDE SEQUENCE</scope>
    <source>
        <strain evidence="1">E1834</strain>
    </source>
</reference>